<dbReference type="InterPro" id="IPR003879">
    <property type="entry name" value="Butyrophylin_SPRY"/>
</dbReference>
<keyword evidence="1" id="KW-1133">Transmembrane helix</keyword>
<protein>
    <recommendedName>
        <fullName evidence="2">B30.2/SPRY domain-containing protein</fullName>
    </recommendedName>
</protein>
<evidence type="ECO:0000313" key="3">
    <source>
        <dbReference type="EMBL" id="KAL2096804.1"/>
    </source>
</evidence>
<dbReference type="PROSITE" id="PS50188">
    <property type="entry name" value="B302_SPRY"/>
    <property type="match status" value="1"/>
</dbReference>
<organism evidence="3 4">
    <name type="scientific">Coilia grayii</name>
    <name type="common">Gray's grenadier anchovy</name>
    <dbReference type="NCBI Taxonomy" id="363190"/>
    <lineage>
        <taxon>Eukaryota</taxon>
        <taxon>Metazoa</taxon>
        <taxon>Chordata</taxon>
        <taxon>Craniata</taxon>
        <taxon>Vertebrata</taxon>
        <taxon>Euteleostomi</taxon>
        <taxon>Actinopterygii</taxon>
        <taxon>Neopterygii</taxon>
        <taxon>Teleostei</taxon>
        <taxon>Clupei</taxon>
        <taxon>Clupeiformes</taxon>
        <taxon>Clupeoidei</taxon>
        <taxon>Engraulidae</taxon>
        <taxon>Coilinae</taxon>
        <taxon>Coilia</taxon>
    </lineage>
</organism>
<dbReference type="InterPro" id="IPR043136">
    <property type="entry name" value="B30.2/SPRY_sf"/>
</dbReference>
<dbReference type="SUPFAM" id="SSF49899">
    <property type="entry name" value="Concanavalin A-like lectins/glucanases"/>
    <property type="match status" value="1"/>
</dbReference>
<gene>
    <name evidence="3" type="ORF">ACEWY4_006011</name>
</gene>
<dbReference type="Gene3D" id="2.60.120.920">
    <property type="match status" value="1"/>
</dbReference>
<dbReference type="InterPro" id="IPR013320">
    <property type="entry name" value="ConA-like_dom_sf"/>
</dbReference>
<dbReference type="Pfam" id="PF00622">
    <property type="entry name" value="SPRY"/>
    <property type="match status" value="1"/>
</dbReference>
<feature type="domain" description="B30.2/SPRY" evidence="2">
    <location>
        <begin position="124"/>
        <end position="347"/>
    </location>
</feature>
<evidence type="ECO:0000256" key="1">
    <source>
        <dbReference type="SAM" id="Phobius"/>
    </source>
</evidence>
<sequence length="348" mass="38771">MGVEDVGPTVDVLTPHGCAGPRKGSETCQGVTPRHTSKHQLPLKRAGTVAFIITLLLLMALLLGMFVLYRRGFVQFSGISKISRERPACIAAEGNKEQKYHTTDEEANTLIADESLPPAGNTTDKEPNTLKKVWDCLKSHEVKSIHLDNQTVPPFLEVNMEAKRVKKMKKGVVVMKSVGVKTEVWCPDPLKVKGCGDRAAHVLCEERFSSGQHCWGVKIWAKSLEDSEKKIKQKQSWYVGVCSDTADKYRKVPLTPQNGFWVLQYEKGTGLFANTDPPTPLPMSELFKRLGVFLDCHKHTLSFYNVKTKSHLCTFENVGAGKTLIPLLSPGVRDSEVMRVCAYEDMKK</sequence>
<name>A0ABD1KCI3_9TELE</name>
<keyword evidence="1" id="KW-0472">Membrane</keyword>
<dbReference type="AlphaFoldDB" id="A0ABD1KCI3"/>
<evidence type="ECO:0000313" key="4">
    <source>
        <dbReference type="Proteomes" id="UP001591681"/>
    </source>
</evidence>
<dbReference type="InterPro" id="IPR001870">
    <property type="entry name" value="B30.2/SPRY"/>
</dbReference>
<accession>A0ABD1KCI3</accession>
<proteinExistence type="predicted"/>
<dbReference type="PRINTS" id="PR01407">
    <property type="entry name" value="BUTYPHLNCDUF"/>
</dbReference>
<dbReference type="InterPro" id="IPR003877">
    <property type="entry name" value="SPRY_dom"/>
</dbReference>
<dbReference type="PANTHER" id="PTHR24103">
    <property type="entry name" value="E3 UBIQUITIN-PROTEIN LIGASE TRIM"/>
    <property type="match status" value="1"/>
</dbReference>
<keyword evidence="4" id="KW-1185">Reference proteome</keyword>
<dbReference type="InterPro" id="IPR050143">
    <property type="entry name" value="TRIM/RBCC"/>
</dbReference>
<comment type="caution">
    <text evidence="3">The sequence shown here is derived from an EMBL/GenBank/DDBJ whole genome shotgun (WGS) entry which is preliminary data.</text>
</comment>
<keyword evidence="1" id="KW-0812">Transmembrane</keyword>
<dbReference type="Proteomes" id="UP001591681">
    <property type="component" value="Unassembled WGS sequence"/>
</dbReference>
<feature type="transmembrane region" description="Helical" evidence="1">
    <location>
        <begin position="49"/>
        <end position="69"/>
    </location>
</feature>
<dbReference type="SMART" id="SM00449">
    <property type="entry name" value="SPRY"/>
    <property type="match status" value="1"/>
</dbReference>
<reference evidence="3 4" key="1">
    <citation type="submission" date="2024-09" db="EMBL/GenBank/DDBJ databases">
        <title>A chromosome-level genome assembly of Gray's grenadier anchovy, Coilia grayii.</title>
        <authorList>
            <person name="Fu Z."/>
        </authorList>
    </citation>
    <scope>NUCLEOTIDE SEQUENCE [LARGE SCALE GENOMIC DNA]</scope>
    <source>
        <strain evidence="3">G4</strain>
        <tissue evidence="3">Muscle</tissue>
    </source>
</reference>
<dbReference type="EMBL" id="JBHFQA010000006">
    <property type="protein sequence ID" value="KAL2096804.1"/>
    <property type="molecule type" value="Genomic_DNA"/>
</dbReference>
<evidence type="ECO:0000259" key="2">
    <source>
        <dbReference type="PROSITE" id="PS50188"/>
    </source>
</evidence>